<dbReference type="Proteomes" id="UP000053675">
    <property type="component" value="Unassembled WGS sequence"/>
</dbReference>
<evidence type="ECO:0000313" key="3">
    <source>
        <dbReference type="Proteomes" id="UP000053675"/>
    </source>
</evidence>
<comment type="caution">
    <text evidence="2">The sequence shown here is derived from an EMBL/GenBank/DDBJ whole genome shotgun (WGS) entry which is preliminary data.</text>
</comment>
<protein>
    <recommendedName>
        <fullName evidence="4">LPS-assembly lipoprotein</fullName>
    </recommendedName>
</protein>
<dbReference type="Gene3D" id="3.30.160.150">
    <property type="entry name" value="Lipoprotein like domain"/>
    <property type="match status" value="1"/>
</dbReference>
<name>A0A084U6U2_9HYPH</name>
<accession>A0A084U6U2</accession>
<gene>
    <name evidence="2" type="ORF">EL18_02932</name>
</gene>
<evidence type="ECO:0000256" key="1">
    <source>
        <dbReference type="SAM" id="SignalP"/>
    </source>
</evidence>
<dbReference type="PROSITE" id="PS51257">
    <property type="entry name" value="PROKAR_LIPOPROTEIN"/>
    <property type="match status" value="1"/>
</dbReference>
<dbReference type="eggNOG" id="COG5468">
    <property type="taxonomic scope" value="Bacteria"/>
</dbReference>
<dbReference type="EMBL" id="JMQM01000002">
    <property type="protein sequence ID" value="KFB08678.1"/>
    <property type="molecule type" value="Genomic_DNA"/>
</dbReference>
<evidence type="ECO:0000313" key="2">
    <source>
        <dbReference type="EMBL" id="KFB08678.1"/>
    </source>
</evidence>
<sequence length="179" mass="18751">MKSVFKALVMSGLLAAMTAVSACTVKPLYATSDAGLSGGTTAALASVAVSEQNTRYGLEVRNHLMFLLHGGATPPANPRYILDLSVTSVTASAATIQRAGIDEPTAGTVRMKGTYILKDATTDAVLGRGTREVSSAFDRPRQEYAALRAERDAQNRAARELAEIVRLSVAQNLAASPGI</sequence>
<feature type="signal peptide" evidence="1">
    <location>
        <begin position="1"/>
        <end position="22"/>
    </location>
</feature>
<evidence type="ECO:0008006" key="4">
    <source>
        <dbReference type="Google" id="ProtNLM"/>
    </source>
</evidence>
<dbReference type="PATRIC" id="fig|472175.3.peg.2925"/>
<reference evidence="2 3" key="1">
    <citation type="submission" date="2014-05" db="EMBL/GenBank/DDBJ databases">
        <title>Draft Genome Sequence of Nitratireductor basaltis Strain UMTGB225, A Marine Bacterium Isolated from Green Barrel Tunicate.</title>
        <authorList>
            <person name="Gan H.Y."/>
        </authorList>
    </citation>
    <scope>NUCLEOTIDE SEQUENCE [LARGE SCALE GENOMIC DNA]</scope>
    <source>
        <strain evidence="2 3">UMTGB225</strain>
    </source>
</reference>
<dbReference type="RefSeq" id="WP_036485724.1">
    <property type="nucleotide sequence ID" value="NZ_JMQM01000002.1"/>
</dbReference>
<organism evidence="2 3">
    <name type="scientific">Nitratireductor basaltis</name>
    <dbReference type="NCBI Taxonomy" id="472175"/>
    <lineage>
        <taxon>Bacteria</taxon>
        <taxon>Pseudomonadati</taxon>
        <taxon>Pseudomonadota</taxon>
        <taxon>Alphaproteobacteria</taxon>
        <taxon>Hyphomicrobiales</taxon>
        <taxon>Phyllobacteriaceae</taxon>
        <taxon>Nitratireductor</taxon>
    </lineage>
</organism>
<dbReference type="AlphaFoldDB" id="A0A084U6U2"/>
<dbReference type="GO" id="GO:0043165">
    <property type="term" value="P:Gram-negative-bacterium-type cell outer membrane assembly"/>
    <property type="evidence" value="ECO:0007669"/>
    <property type="project" value="InterPro"/>
</dbReference>
<dbReference type="GO" id="GO:0019867">
    <property type="term" value="C:outer membrane"/>
    <property type="evidence" value="ECO:0007669"/>
    <property type="project" value="InterPro"/>
</dbReference>
<dbReference type="STRING" id="472175.EL18_02932"/>
<keyword evidence="1" id="KW-0732">Signal</keyword>
<keyword evidence="3" id="KW-1185">Reference proteome</keyword>
<proteinExistence type="predicted"/>
<feature type="chain" id="PRO_5001782988" description="LPS-assembly lipoprotein" evidence="1">
    <location>
        <begin position="23"/>
        <end position="179"/>
    </location>
</feature>